<sequence length="199" mass="21475">MPALGRPRRRARPGSAAALAAAGNGLSSSSLSSRRLRRSSAVEMRRERERRRRAREQQPWTPPPPATDGPISDLMQRQYKEDADATHGTLVGDDADEARRLFLADVVERLDAATSIASNQPWAAQFIGTMGELACGIGTIKVESVWHRVPTNMASSRIPPSPLVLADGGAAAPMLHTVCLQVKRLEARIHEVGSANDLG</sequence>
<gene>
    <name evidence="3" type="ORF">OSJNBa0041C07.25</name>
    <name evidence="2" type="ORF">P0711A01.39</name>
</gene>
<feature type="region of interest" description="Disordered" evidence="1">
    <location>
        <begin position="1"/>
        <end position="72"/>
    </location>
</feature>
<dbReference type="AlphaFoldDB" id="Q6H4R0"/>
<organism evidence="3 4">
    <name type="scientific">Oryza sativa subsp. japonica</name>
    <name type="common">Rice</name>
    <dbReference type="NCBI Taxonomy" id="39947"/>
    <lineage>
        <taxon>Eukaryota</taxon>
        <taxon>Viridiplantae</taxon>
        <taxon>Streptophyta</taxon>
        <taxon>Embryophyta</taxon>
        <taxon>Tracheophyta</taxon>
        <taxon>Spermatophyta</taxon>
        <taxon>Magnoliopsida</taxon>
        <taxon>Liliopsida</taxon>
        <taxon>Poales</taxon>
        <taxon>Poaceae</taxon>
        <taxon>BOP clade</taxon>
        <taxon>Oryzoideae</taxon>
        <taxon>Oryzeae</taxon>
        <taxon>Oryzinae</taxon>
        <taxon>Oryza</taxon>
        <taxon>Oryza sativa</taxon>
    </lineage>
</organism>
<feature type="compositionally biased region" description="Basic residues" evidence="1">
    <location>
        <begin position="1"/>
        <end position="12"/>
    </location>
</feature>
<evidence type="ECO:0000256" key="1">
    <source>
        <dbReference type="SAM" id="MobiDB-lite"/>
    </source>
</evidence>
<dbReference type="EMBL" id="AP005838">
    <property type="protein sequence ID" value="BAD26289.1"/>
    <property type="molecule type" value="Genomic_DNA"/>
</dbReference>
<name>Q6H4R0_ORYSJ</name>
<reference evidence="3" key="2">
    <citation type="submission" date="2002-10" db="EMBL/GenBank/DDBJ databases">
        <title>Oryza sativa nipponbare(GA3) genomic DNA, chromosome 9, BAC clone:OSJNBa0041C07.</title>
        <authorList>
            <person name="Sasaki T."/>
            <person name="Matsumoto T."/>
            <person name="Katayose Y."/>
        </authorList>
    </citation>
    <scope>NUCLEOTIDE SEQUENCE</scope>
</reference>
<reference evidence="2" key="1">
    <citation type="submission" date="2002-08" db="EMBL/GenBank/DDBJ databases">
        <title>Oryza sativa nipponbare(GA3) genomic DNA, chromosome 9, PAC clone:P0711A01.</title>
        <authorList>
            <person name="Sasaki T."/>
            <person name="Matsumoto T."/>
            <person name="Katayose Y."/>
        </authorList>
    </citation>
    <scope>NUCLEOTIDE SEQUENCE</scope>
</reference>
<dbReference type="EMBL" id="AP005637">
    <property type="protein sequence ID" value="BAD26050.1"/>
    <property type="molecule type" value="Genomic_DNA"/>
</dbReference>
<feature type="compositionally biased region" description="Low complexity" evidence="1">
    <location>
        <begin position="13"/>
        <end position="33"/>
    </location>
</feature>
<evidence type="ECO:0000313" key="2">
    <source>
        <dbReference type="EMBL" id="BAD26050.1"/>
    </source>
</evidence>
<keyword evidence="3" id="KW-0808">Transferase</keyword>
<reference evidence="4" key="3">
    <citation type="journal article" date="2005" name="Nature">
        <title>The map-based sequence of the rice genome.</title>
        <authorList>
            <consortium name="International rice genome sequencing project (IRGSP)"/>
            <person name="Matsumoto T."/>
            <person name="Wu J."/>
            <person name="Kanamori H."/>
            <person name="Katayose Y."/>
            <person name="Fujisawa M."/>
            <person name="Namiki N."/>
            <person name="Mizuno H."/>
            <person name="Yamamoto K."/>
            <person name="Antonio B.A."/>
            <person name="Baba T."/>
            <person name="Sakata K."/>
            <person name="Nagamura Y."/>
            <person name="Aoki H."/>
            <person name="Arikawa K."/>
            <person name="Arita K."/>
            <person name="Bito T."/>
            <person name="Chiden Y."/>
            <person name="Fujitsuka N."/>
            <person name="Fukunaka R."/>
            <person name="Hamada M."/>
            <person name="Harada C."/>
            <person name="Hayashi A."/>
            <person name="Hijishita S."/>
            <person name="Honda M."/>
            <person name="Hosokawa S."/>
            <person name="Ichikawa Y."/>
            <person name="Idonuma A."/>
            <person name="Iijima M."/>
            <person name="Ikeda M."/>
            <person name="Ikeno M."/>
            <person name="Ito K."/>
            <person name="Ito S."/>
            <person name="Ito T."/>
            <person name="Ito Y."/>
            <person name="Ito Y."/>
            <person name="Iwabuchi A."/>
            <person name="Kamiya K."/>
            <person name="Karasawa W."/>
            <person name="Kurita K."/>
            <person name="Katagiri S."/>
            <person name="Kikuta A."/>
            <person name="Kobayashi H."/>
            <person name="Kobayashi N."/>
            <person name="Machita K."/>
            <person name="Maehara T."/>
            <person name="Masukawa M."/>
            <person name="Mizubayashi T."/>
            <person name="Mukai Y."/>
            <person name="Nagasaki H."/>
            <person name="Nagata Y."/>
            <person name="Naito S."/>
            <person name="Nakashima M."/>
            <person name="Nakama Y."/>
            <person name="Nakamichi Y."/>
            <person name="Nakamura M."/>
            <person name="Meguro A."/>
            <person name="Negishi M."/>
            <person name="Ohta I."/>
            <person name="Ohta T."/>
            <person name="Okamoto M."/>
            <person name="Ono N."/>
            <person name="Saji S."/>
            <person name="Sakaguchi M."/>
            <person name="Sakai K."/>
            <person name="Shibata M."/>
            <person name="Shimokawa T."/>
            <person name="Song J."/>
            <person name="Takazaki Y."/>
            <person name="Terasawa K."/>
            <person name="Tsugane M."/>
            <person name="Tsuji K."/>
            <person name="Ueda S."/>
            <person name="Waki K."/>
            <person name="Yamagata H."/>
            <person name="Yamamoto M."/>
            <person name="Yamamoto S."/>
            <person name="Yamane H."/>
            <person name="Yoshiki S."/>
            <person name="Yoshihara R."/>
            <person name="Yukawa K."/>
            <person name="Zhong H."/>
            <person name="Yano M."/>
            <person name="Yuan Q."/>
            <person name="Ouyang S."/>
            <person name="Liu J."/>
            <person name="Jones K.M."/>
            <person name="Gansberger K."/>
            <person name="Moffat K."/>
            <person name="Hill J."/>
            <person name="Bera J."/>
            <person name="Fadrosh D."/>
            <person name="Jin S."/>
            <person name="Johri S."/>
            <person name="Kim M."/>
            <person name="Overton L."/>
            <person name="Reardon M."/>
            <person name="Tsitrin T."/>
            <person name="Vuong H."/>
            <person name="Weaver B."/>
            <person name="Ciecko A."/>
            <person name="Tallon L."/>
            <person name="Jackson J."/>
            <person name="Pai G."/>
            <person name="Aken S.V."/>
            <person name="Utterback T."/>
            <person name="Reidmuller S."/>
            <person name="Feldblyum T."/>
            <person name="Hsiao J."/>
            <person name="Zismann V."/>
            <person name="Iobst S."/>
            <person name="de Vazeille A.R."/>
            <person name="Buell C.R."/>
            <person name="Ying K."/>
            <person name="Li Y."/>
            <person name="Lu T."/>
            <person name="Huang Y."/>
            <person name="Zhao Q."/>
            <person name="Feng Q."/>
            <person name="Zhang L."/>
            <person name="Zhu J."/>
            <person name="Weng Q."/>
            <person name="Mu J."/>
            <person name="Lu Y."/>
            <person name="Fan D."/>
            <person name="Liu Y."/>
            <person name="Guan J."/>
            <person name="Zhang Y."/>
            <person name="Yu S."/>
            <person name="Liu X."/>
            <person name="Zhang Y."/>
            <person name="Hong G."/>
            <person name="Han B."/>
            <person name="Choisne N."/>
            <person name="Demange N."/>
            <person name="Orjeda G."/>
            <person name="Samain S."/>
            <person name="Cattolico L."/>
            <person name="Pelletier E."/>
            <person name="Couloux A."/>
            <person name="Segurens B."/>
            <person name="Wincker P."/>
            <person name="D'Hont A."/>
            <person name="Scarpelli C."/>
            <person name="Weissenbach J."/>
            <person name="Salanoubat M."/>
            <person name="Quetier F."/>
            <person name="Yu Y."/>
            <person name="Kim H.R."/>
            <person name="Rambo T."/>
            <person name="Currie J."/>
            <person name="Collura K."/>
            <person name="Luo M."/>
            <person name="Yang T."/>
            <person name="Ammiraju J.S.S."/>
            <person name="Engler F."/>
            <person name="Soderlund C."/>
            <person name="Wing R.A."/>
            <person name="Palmer L.E."/>
            <person name="de la Bastide M."/>
            <person name="Spiegel L."/>
            <person name="Nascimento L."/>
            <person name="Zutavern T."/>
            <person name="O'Shaughnessy A."/>
            <person name="Dike S."/>
            <person name="Dedhia N."/>
            <person name="Preston R."/>
            <person name="Balija V."/>
            <person name="McCombie W.R."/>
            <person name="Chow T."/>
            <person name="Chen H."/>
            <person name="Chung M."/>
            <person name="Chen C."/>
            <person name="Shaw J."/>
            <person name="Wu H."/>
            <person name="Hsiao K."/>
            <person name="Chao Y."/>
            <person name="Chu M."/>
            <person name="Cheng C."/>
            <person name="Hour A."/>
            <person name="Lee P."/>
            <person name="Lin S."/>
            <person name="Lin Y."/>
            <person name="Liou J."/>
            <person name="Liu S."/>
            <person name="Hsing Y."/>
            <person name="Raghuvanshi S."/>
            <person name="Mohanty A."/>
            <person name="Bharti A.K."/>
            <person name="Gaur A."/>
            <person name="Gupta V."/>
            <person name="Kumar D."/>
            <person name="Ravi V."/>
            <person name="Vij S."/>
            <person name="Kapur A."/>
            <person name="Khurana P."/>
            <person name="Khurana P."/>
            <person name="Khurana J.P."/>
            <person name="Tyagi A.K."/>
            <person name="Gaikwad K."/>
            <person name="Singh A."/>
            <person name="Dalal V."/>
            <person name="Srivastava S."/>
            <person name="Dixit A."/>
            <person name="Pal A.K."/>
            <person name="Ghazi I.A."/>
            <person name="Yadav M."/>
            <person name="Pandit A."/>
            <person name="Bhargava A."/>
            <person name="Sureshbabu K."/>
            <person name="Batra K."/>
            <person name="Sharma T.R."/>
            <person name="Mohapatra T."/>
            <person name="Singh N.K."/>
            <person name="Messing J."/>
            <person name="Nelson A.B."/>
            <person name="Fuks G."/>
            <person name="Kavchok S."/>
            <person name="Keizer G."/>
            <person name="Linton E."/>
            <person name="Llaca V."/>
            <person name="Song R."/>
            <person name="Tanyolac B."/>
            <person name="Young S."/>
            <person name="Ho-Il K."/>
            <person name="Hahn J.H."/>
            <person name="Sangsakoo G."/>
            <person name="Vanavichit A."/>
            <person name="de Mattos Luiz.A.T."/>
            <person name="Zimmer P.D."/>
            <person name="Malone G."/>
            <person name="Dellagostin O."/>
            <person name="de Oliveira A.C."/>
            <person name="Bevan M."/>
            <person name="Bancroft I."/>
            <person name="Minx P."/>
            <person name="Cordum H."/>
            <person name="Wilson R."/>
            <person name="Cheng Z."/>
            <person name="Jin W."/>
            <person name="Jiang J."/>
            <person name="Leong S.A."/>
            <person name="Iwama H."/>
            <person name="Gojobori T."/>
            <person name="Itoh T."/>
            <person name="Niimura Y."/>
            <person name="Fujii Y."/>
            <person name="Habara T."/>
            <person name="Sakai H."/>
            <person name="Sato Y."/>
            <person name="Wilson G."/>
            <person name="Kumar K."/>
            <person name="McCouch S."/>
            <person name="Juretic N."/>
            <person name="Hoen D."/>
            <person name="Wright S."/>
            <person name="Bruskiewich R."/>
            <person name="Bureau T."/>
            <person name="Miyao A."/>
            <person name="Hirochika H."/>
            <person name="Nishikawa T."/>
            <person name="Kadowaki K."/>
            <person name="Sugiura M."/>
            <person name="Burr B."/>
            <person name="Sasaki T."/>
        </authorList>
    </citation>
    <scope>NUCLEOTIDE SEQUENCE [LARGE SCALE GENOMIC DNA]</scope>
    <source>
        <strain evidence="4">cv. Nipponbare</strain>
    </source>
</reference>
<evidence type="ECO:0000313" key="3">
    <source>
        <dbReference type="EMBL" id="BAD26289.1"/>
    </source>
</evidence>
<dbReference type="GO" id="GO:0016301">
    <property type="term" value="F:kinase activity"/>
    <property type="evidence" value="ECO:0007669"/>
    <property type="project" value="UniProtKB-KW"/>
</dbReference>
<keyword evidence="3" id="KW-0418">Kinase</keyword>
<accession>Q6H4R0</accession>
<dbReference type="Proteomes" id="UP000000763">
    <property type="component" value="Chromosome 9"/>
</dbReference>
<evidence type="ECO:0000313" key="4">
    <source>
        <dbReference type="Proteomes" id="UP000000763"/>
    </source>
</evidence>
<protein>
    <submittedName>
        <fullName evidence="3">Kinase-like protein</fullName>
    </submittedName>
</protein>
<proteinExistence type="predicted"/>
<reference evidence="4" key="4">
    <citation type="journal article" date="2008" name="Nucleic Acids Res.">
        <title>The rice annotation project database (RAP-DB): 2008 update.</title>
        <authorList>
            <consortium name="The rice annotation project (RAP)"/>
        </authorList>
    </citation>
    <scope>GENOME REANNOTATION</scope>
    <source>
        <strain evidence="4">cv. Nipponbare</strain>
    </source>
</reference>